<evidence type="ECO:0000256" key="1">
    <source>
        <dbReference type="SAM" id="MobiDB-lite"/>
    </source>
</evidence>
<evidence type="ECO:0000313" key="4">
    <source>
        <dbReference type="Proteomes" id="UP000515163"/>
    </source>
</evidence>
<keyword evidence="4" id="KW-1185">Reference proteome</keyword>
<dbReference type="InParanoid" id="A0A6P8I9P5"/>
<dbReference type="Proteomes" id="UP000515163">
    <property type="component" value="Unplaced"/>
</dbReference>
<dbReference type="Pfam" id="PF25815">
    <property type="entry name" value="CTHRC1_C"/>
    <property type="match status" value="1"/>
</dbReference>
<gene>
    <name evidence="5" type="primary">LOC116300579</name>
</gene>
<feature type="compositionally biased region" description="Low complexity" evidence="1">
    <location>
        <begin position="107"/>
        <end position="125"/>
    </location>
</feature>
<dbReference type="InterPro" id="IPR008160">
    <property type="entry name" value="Collagen"/>
</dbReference>
<proteinExistence type="predicted"/>
<dbReference type="GeneID" id="116300579"/>
<feature type="signal peptide" evidence="2">
    <location>
        <begin position="1"/>
        <end position="19"/>
    </location>
</feature>
<dbReference type="PANTHER" id="PTHR24637">
    <property type="entry name" value="COLLAGEN"/>
    <property type="match status" value="1"/>
</dbReference>
<feature type="domain" description="CTHRC1 C-terminal" evidence="3">
    <location>
        <begin position="141"/>
        <end position="269"/>
    </location>
</feature>
<dbReference type="PANTHER" id="PTHR24637:SF421">
    <property type="entry name" value="CUTICLE COLLAGEN DPY-2"/>
    <property type="match status" value="1"/>
</dbReference>
<evidence type="ECO:0000256" key="2">
    <source>
        <dbReference type="SAM" id="SignalP"/>
    </source>
</evidence>
<feature type="chain" id="PRO_5027996603" evidence="2">
    <location>
        <begin position="20"/>
        <end position="276"/>
    </location>
</feature>
<dbReference type="Pfam" id="PF01391">
    <property type="entry name" value="Collagen"/>
    <property type="match status" value="1"/>
</dbReference>
<feature type="region of interest" description="Disordered" evidence="1">
    <location>
        <begin position="53"/>
        <end position="134"/>
    </location>
</feature>
<evidence type="ECO:0000259" key="3">
    <source>
        <dbReference type="Pfam" id="PF25815"/>
    </source>
</evidence>
<name>A0A6P8I9P5_ACTTE</name>
<sequence>MKIILVAILVALCGVVVFCDEGSNLGAKGTTTAQPRFSKNSCDKCACGMPGIPGTHGMPGTPGQPGSIGRDGPKGDKGNQGRRGPFGPVGPKGQTGLPGKPGEEGKPGFPGKTGPRGKPGFPGTPGLKGEIGLPGIDTTEIRNWRQCVWNRNDDTDTGKIQECIFMKKQQNTALRVIFQGNLQVYGANSCRRWYFKFNDHECSSPAPIEAVFRYNLERTFHIQTHRSIEGYCTIPKGVVRVGLWVGACAGSSPAGNANTGFQSVSRIIVEEVPPSQ</sequence>
<reference evidence="5" key="1">
    <citation type="submission" date="2025-08" db="UniProtKB">
        <authorList>
            <consortium name="RefSeq"/>
        </authorList>
    </citation>
    <scope>IDENTIFICATION</scope>
    <source>
        <tissue evidence="5">Tentacle</tissue>
    </source>
</reference>
<organism evidence="4 5">
    <name type="scientific">Actinia tenebrosa</name>
    <name type="common">Australian red waratah sea anemone</name>
    <dbReference type="NCBI Taxonomy" id="6105"/>
    <lineage>
        <taxon>Eukaryota</taxon>
        <taxon>Metazoa</taxon>
        <taxon>Cnidaria</taxon>
        <taxon>Anthozoa</taxon>
        <taxon>Hexacorallia</taxon>
        <taxon>Actiniaria</taxon>
        <taxon>Actiniidae</taxon>
        <taxon>Actinia</taxon>
    </lineage>
</organism>
<dbReference type="AlphaFoldDB" id="A0A6P8I9P5"/>
<evidence type="ECO:0000313" key="5">
    <source>
        <dbReference type="RefSeq" id="XP_031565324.1"/>
    </source>
</evidence>
<dbReference type="OrthoDB" id="5968643at2759"/>
<protein>
    <submittedName>
        <fullName evidence="5">Collagen triple helix repeat-containing protein 1-like</fullName>
    </submittedName>
</protein>
<dbReference type="InterPro" id="IPR057873">
    <property type="entry name" value="CTHRC1_C"/>
</dbReference>
<accession>A0A6P8I9P5</accession>
<keyword evidence="2" id="KW-0732">Signal</keyword>
<dbReference type="KEGG" id="aten:116300579"/>
<dbReference type="RefSeq" id="XP_031565324.1">
    <property type="nucleotide sequence ID" value="XM_031709464.1"/>
</dbReference>